<keyword evidence="5" id="KW-1185">Reference proteome</keyword>
<feature type="transmembrane region" description="Helical" evidence="2">
    <location>
        <begin position="103"/>
        <end position="120"/>
    </location>
</feature>
<feature type="transmembrane region" description="Helical" evidence="2">
    <location>
        <begin position="218"/>
        <end position="245"/>
    </location>
</feature>
<feature type="transmembrane region" description="Helical" evidence="2">
    <location>
        <begin position="69"/>
        <end position="91"/>
    </location>
</feature>
<dbReference type="InterPro" id="IPR050039">
    <property type="entry name" value="MAB_1171c-like"/>
</dbReference>
<dbReference type="HOGENOM" id="CLU_719411_0_0_11"/>
<feature type="transmembrane region" description="Helical" evidence="2">
    <location>
        <begin position="6"/>
        <end position="23"/>
    </location>
</feature>
<sequence length="393" mass="41582">METLVMAVAGSAAIAGGVARLVLARRHLTPATLYLCAGVIAVGLSSALSAPAVLAVAARVEPVPNLSRLLVNGAGMIAAWCVHSLLIHLVTDDGARARSAVRIQAVILLTTLATMAALFLSAGTTYRPDFLAEFSRLPGIFGYLLLFSGYVAWSLARFVLLMGRYVELTDRRWLQRGLRAMQAGAAFGLAWSMHKVVAATAVFTTGSPYPGADFLASALPAACVTLVTVGVFLPVCAPPVALRVVEARRRWRHRRLRGLWETVSPVLARTRAAEPPPGSTAHERLSTRVVDILDALLVLSPYRDRAAATSRTPENARREAEALVVALARWSAGKAPVNGEHLAEPTEGASPASATTMDDLDGEAAWLCRVAEALRRLPAPNSPGATTSSTTTS</sequence>
<feature type="transmembrane region" description="Helical" evidence="2">
    <location>
        <begin position="140"/>
        <end position="162"/>
    </location>
</feature>
<feature type="transmembrane region" description="Helical" evidence="2">
    <location>
        <begin position="35"/>
        <end position="57"/>
    </location>
</feature>
<dbReference type="eggNOG" id="ENOG5030I0P">
    <property type="taxonomic scope" value="Bacteria"/>
</dbReference>
<dbReference type="NCBIfam" id="NF042915">
    <property type="entry name" value="MAB_1171c_fam"/>
    <property type="match status" value="1"/>
</dbReference>
<feature type="region of interest" description="Disordered" evidence="1">
    <location>
        <begin position="336"/>
        <end position="356"/>
    </location>
</feature>
<dbReference type="Pfam" id="PF20182">
    <property type="entry name" value="DUF6545"/>
    <property type="match status" value="1"/>
</dbReference>
<name>H5XCZ3_9PSEU</name>
<feature type="transmembrane region" description="Helical" evidence="2">
    <location>
        <begin position="183"/>
        <end position="206"/>
    </location>
</feature>
<dbReference type="STRING" id="882082.SaccyDRAFT_3546"/>
<dbReference type="RefSeq" id="WP_005458137.1">
    <property type="nucleotide sequence ID" value="NZ_CM001440.1"/>
</dbReference>
<proteinExistence type="predicted"/>
<keyword evidence="2" id="KW-0812">Transmembrane</keyword>
<keyword evidence="2" id="KW-1133">Transmembrane helix</keyword>
<reference evidence="4 5" key="1">
    <citation type="submission" date="2011-11" db="EMBL/GenBank/DDBJ databases">
        <title>The Noncontiguous Finished sequence of Saccharomonospora cyanea NA-134.</title>
        <authorList>
            <consortium name="US DOE Joint Genome Institute"/>
            <person name="Lucas S."/>
            <person name="Han J."/>
            <person name="Lapidus A."/>
            <person name="Cheng J.-F."/>
            <person name="Goodwin L."/>
            <person name="Pitluck S."/>
            <person name="Peters L."/>
            <person name="Ovchinnikova G."/>
            <person name="Lu M."/>
            <person name="Detter J.C."/>
            <person name="Han C."/>
            <person name="Tapia R."/>
            <person name="Land M."/>
            <person name="Hauser L."/>
            <person name="Kyrpides N."/>
            <person name="Ivanova N."/>
            <person name="Pagani I."/>
            <person name="Brambilla E.-M."/>
            <person name="Klenk H.-P."/>
            <person name="Woyke T."/>
        </authorList>
    </citation>
    <scope>NUCLEOTIDE SEQUENCE [LARGE SCALE GENOMIC DNA]</scope>
    <source>
        <strain evidence="4 5">NA-134</strain>
    </source>
</reference>
<protein>
    <recommendedName>
        <fullName evidence="3">DUF6545 domain-containing protein</fullName>
    </recommendedName>
</protein>
<evidence type="ECO:0000256" key="2">
    <source>
        <dbReference type="SAM" id="Phobius"/>
    </source>
</evidence>
<organism evidence="4 5">
    <name type="scientific">Saccharomonospora cyanea NA-134</name>
    <dbReference type="NCBI Taxonomy" id="882082"/>
    <lineage>
        <taxon>Bacteria</taxon>
        <taxon>Bacillati</taxon>
        <taxon>Actinomycetota</taxon>
        <taxon>Actinomycetes</taxon>
        <taxon>Pseudonocardiales</taxon>
        <taxon>Pseudonocardiaceae</taxon>
        <taxon>Saccharomonospora</taxon>
    </lineage>
</organism>
<dbReference type="EMBL" id="CM001440">
    <property type="protein sequence ID" value="EHR62374.1"/>
    <property type="molecule type" value="Genomic_DNA"/>
</dbReference>
<evidence type="ECO:0000313" key="5">
    <source>
        <dbReference type="Proteomes" id="UP000002791"/>
    </source>
</evidence>
<feature type="domain" description="DUF6545" evidence="3">
    <location>
        <begin position="248"/>
        <end position="375"/>
    </location>
</feature>
<dbReference type="InterPro" id="IPR046675">
    <property type="entry name" value="DUF6545"/>
</dbReference>
<evidence type="ECO:0000313" key="4">
    <source>
        <dbReference type="EMBL" id="EHR62374.1"/>
    </source>
</evidence>
<accession>H5XCZ3</accession>
<gene>
    <name evidence="4" type="ORF">SaccyDRAFT_3546</name>
</gene>
<dbReference type="OrthoDB" id="3685619at2"/>
<evidence type="ECO:0000256" key="1">
    <source>
        <dbReference type="SAM" id="MobiDB-lite"/>
    </source>
</evidence>
<dbReference type="Proteomes" id="UP000002791">
    <property type="component" value="Chromosome"/>
</dbReference>
<evidence type="ECO:0000259" key="3">
    <source>
        <dbReference type="Pfam" id="PF20182"/>
    </source>
</evidence>
<dbReference type="AlphaFoldDB" id="H5XCZ3"/>
<keyword evidence="2" id="KW-0472">Membrane</keyword>